<gene>
    <name evidence="5" type="ORF">G3R48_06890</name>
</gene>
<dbReference type="Proteomes" id="UP000811844">
    <property type="component" value="Unassembled WGS sequence"/>
</dbReference>
<dbReference type="NCBIfam" id="NF008218">
    <property type="entry name" value="PRK10985.1"/>
    <property type="match status" value="1"/>
</dbReference>
<dbReference type="InterPro" id="IPR029058">
    <property type="entry name" value="AB_hydrolase_fold"/>
</dbReference>
<evidence type="ECO:0000256" key="1">
    <source>
        <dbReference type="ARBA" id="ARBA00010884"/>
    </source>
</evidence>
<reference evidence="5 6" key="1">
    <citation type="submission" date="2020-02" db="EMBL/GenBank/DDBJ databases">
        <title>Shewanella WXL01 sp. nov., a marine bacterium isolated from green algae in Luhuitou Fringing Reef (Northern South China Sea).</title>
        <authorList>
            <person name="Wang X."/>
        </authorList>
    </citation>
    <scope>NUCLEOTIDE SEQUENCE [LARGE SCALE GENOMIC DNA]</scope>
    <source>
        <strain evidence="5 6">MCCC 1A01895</strain>
    </source>
</reference>
<dbReference type="GO" id="GO:0016787">
    <property type="term" value="F:hydrolase activity"/>
    <property type="evidence" value="ECO:0007669"/>
    <property type="project" value="UniProtKB-KW"/>
</dbReference>
<dbReference type="Gene3D" id="3.40.50.1820">
    <property type="entry name" value="alpha/beta hydrolase"/>
    <property type="match status" value="1"/>
</dbReference>
<evidence type="ECO:0000313" key="5">
    <source>
        <dbReference type="EMBL" id="MBR9727709.1"/>
    </source>
</evidence>
<evidence type="ECO:0000259" key="4">
    <source>
        <dbReference type="Pfam" id="PF00561"/>
    </source>
</evidence>
<sequence length="324" mass="36516">MKKRFSPPWWAKNPHIQTILPVLRKVPQPQTVRRRQELEDGDFIDLDWLGEPINGQPILVLVHGLEGSVASHYARRMLTHAQQLGLTAVVHHHRSCSGEPNRLLRSYHSGDTEDIAFTLKQLAQAYPQSPLYAVGYSLGGNVLAKYQGTYQQDSLLAAAVVISAPLALGACAKRLEGGFSTIYQHYLIKQLQQKMRTKLNTPELASQMPITHQQLNSLSTFYLFDDQITAPLHGFADVQDYYQRASGLQYLQQISVPTLIIHAQDDPFMTDEVIPQPHQLSSAVEYELHQRGGHVGFICGGSPWRPKFYIEQRALSFLLTKDPQ</sequence>
<evidence type="ECO:0000256" key="2">
    <source>
        <dbReference type="ARBA" id="ARBA00022487"/>
    </source>
</evidence>
<dbReference type="SUPFAM" id="SSF53474">
    <property type="entry name" value="alpha/beta-Hydrolases"/>
    <property type="match status" value="1"/>
</dbReference>
<dbReference type="InterPro" id="IPR050960">
    <property type="entry name" value="AB_hydrolase_4_sf"/>
</dbReference>
<dbReference type="EMBL" id="JAAIKR010000004">
    <property type="protein sequence ID" value="MBR9727709.1"/>
    <property type="molecule type" value="Genomic_DNA"/>
</dbReference>
<name>A0ABS5I1Y8_9GAMM</name>
<keyword evidence="2" id="KW-0719">Serine esterase</keyword>
<dbReference type="InterPro" id="IPR012020">
    <property type="entry name" value="ABHD4"/>
</dbReference>
<evidence type="ECO:0000313" key="6">
    <source>
        <dbReference type="Proteomes" id="UP000811844"/>
    </source>
</evidence>
<dbReference type="InterPro" id="IPR000952">
    <property type="entry name" value="AB_hydrolase_4_CS"/>
</dbReference>
<dbReference type="Pfam" id="PF00561">
    <property type="entry name" value="Abhydrolase_1"/>
    <property type="match status" value="1"/>
</dbReference>
<comment type="similarity">
    <text evidence="1">Belongs to the AB hydrolase superfamily. AB hydrolase 4 family.</text>
</comment>
<organism evidence="5 6">
    <name type="scientific">Shewanella intestini</name>
    <dbReference type="NCBI Taxonomy" id="2017544"/>
    <lineage>
        <taxon>Bacteria</taxon>
        <taxon>Pseudomonadati</taxon>
        <taxon>Pseudomonadota</taxon>
        <taxon>Gammaproteobacteria</taxon>
        <taxon>Alteromonadales</taxon>
        <taxon>Shewanellaceae</taxon>
        <taxon>Shewanella</taxon>
    </lineage>
</organism>
<keyword evidence="6" id="KW-1185">Reference proteome</keyword>
<evidence type="ECO:0000256" key="3">
    <source>
        <dbReference type="ARBA" id="ARBA00022801"/>
    </source>
</evidence>
<dbReference type="PANTHER" id="PTHR10794:SF94">
    <property type="entry name" value="ESTERASE YHET-RELATED"/>
    <property type="match status" value="1"/>
</dbReference>
<comment type="caution">
    <text evidence="5">The sequence shown here is derived from an EMBL/GenBank/DDBJ whole genome shotgun (WGS) entry which is preliminary data.</text>
</comment>
<dbReference type="PROSITE" id="PS01133">
    <property type="entry name" value="UPF0017"/>
    <property type="match status" value="1"/>
</dbReference>
<protein>
    <submittedName>
        <fullName evidence="5">Hydrolase</fullName>
    </submittedName>
</protein>
<dbReference type="PIRSF" id="PIRSF005211">
    <property type="entry name" value="Ab_hydro_YheT"/>
    <property type="match status" value="1"/>
</dbReference>
<dbReference type="RefSeq" id="WP_153661613.1">
    <property type="nucleotide sequence ID" value="NZ_JAAIKR010000004.1"/>
</dbReference>
<proteinExistence type="inferred from homology"/>
<feature type="domain" description="AB hydrolase-1" evidence="4">
    <location>
        <begin position="57"/>
        <end position="298"/>
    </location>
</feature>
<keyword evidence="3 5" id="KW-0378">Hydrolase</keyword>
<accession>A0ABS5I1Y8</accession>
<dbReference type="InterPro" id="IPR000073">
    <property type="entry name" value="AB_hydrolase_1"/>
</dbReference>
<dbReference type="PANTHER" id="PTHR10794">
    <property type="entry name" value="ABHYDROLASE DOMAIN-CONTAINING PROTEIN"/>
    <property type="match status" value="1"/>
</dbReference>